<feature type="signal peptide" evidence="1">
    <location>
        <begin position="1"/>
        <end position="21"/>
    </location>
</feature>
<dbReference type="HOGENOM" id="CLU_1863640_0_0_5"/>
<gene>
    <name evidence="2" type="ordered locus">RPC_3104</name>
</gene>
<dbReference type="STRING" id="316056.RPC_3104"/>
<protein>
    <submittedName>
        <fullName evidence="2">Uncharacterized protein</fullName>
    </submittedName>
</protein>
<proteinExistence type="predicted"/>
<evidence type="ECO:0000313" key="2">
    <source>
        <dbReference type="EMBL" id="ABD88646.1"/>
    </source>
</evidence>
<accession>Q212P0</accession>
<name>Q212P0_RHOPB</name>
<sequence length="137" mass="15221">MRPLIHPATLLLLAATLGGCAGVSNMTFTDDAGTGNQPFPTNYRSELLAFFRTYLTDPVGVRDAMMADPLQRSIGGRQRYVSCLRFNARKSDGSYIGIRDRVVVYVDARLDRIMEEPGDTCAGVNYQPFPELEKLTR</sequence>
<reference evidence="2" key="1">
    <citation type="submission" date="2006-03" db="EMBL/GenBank/DDBJ databases">
        <title>Complete sequence of Rhodopseudomonas palustris BisB18.</title>
        <authorList>
            <consortium name="US DOE Joint Genome Institute"/>
            <person name="Copeland A."/>
            <person name="Lucas S."/>
            <person name="Lapidus A."/>
            <person name="Barry K."/>
            <person name="Detter J.C."/>
            <person name="Glavina del Rio T."/>
            <person name="Hammon N."/>
            <person name="Israni S."/>
            <person name="Dalin E."/>
            <person name="Tice H."/>
            <person name="Pitluck S."/>
            <person name="Chain P."/>
            <person name="Malfatti S."/>
            <person name="Shin M."/>
            <person name="Vergez L."/>
            <person name="Schmutz J."/>
            <person name="Larimer F."/>
            <person name="Land M."/>
            <person name="Hauser L."/>
            <person name="Pelletier D.A."/>
            <person name="Kyrpides N."/>
            <person name="Anderson I."/>
            <person name="Oda Y."/>
            <person name="Harwood C.S."/>
            <person name="Richardson P."/>
        </authorList>
    </citation>
    <scope>NUCLEOTIDE SEQUENCE [LARGE SCALE GENOMIC DNA]</scope>
    <source>
        <strain evidence="2">BisB18</strain>
    </source>
</reference>
<dbReference type="PROSITE" id="PS51257">
    <property type="entry name" value="PROKAR_LIPOPROTEIN"/>
    <property type="match status" value="1"/>
</dbReference>
<dbReference type="AlphaFoldDB" id="Q212P0"/>
<dbReference type="eggNOG" id="ENOG5030XXU">
    <property type="taxonomic scope" value="Bacteria"/>
</dbReference>
<feature type="chain" id="PRO_5004199715" evidence="1">
    <location>
        <begin position="22"/>
        <end position="137"/>
    </location>
</feature>
<evidence type="ECO:0000256" key="1">
    <source>
        <dbReference type="SAM" id="SignalP"/>
    </source>
</evidence>
<dbReference type="RefSeq" id="WP_011473537.1">
    <property type="nucleotide sequence ID" value="NC_007925.1"/>
</dbReference>
<keyword evidence="1" id="KW-0732">Signal</keyword>
<dbReference type="EMBL" id="CP000301">
    <property type="protein sequence ID" value="ABD88646.1"/>
    <property type="molecule type" value="Genomic_DNA"/>
</dbReference>
<dbReference type="KEGG" id="rpc:RPC_3104"/>
<organism evidence="2">
    <name type="scientific">Rhodopseudomonas palustris (strain BisB18)</name>
    <dbReference type="NCBI Taxonomy" id="316056"/>
    <lineage>
        <taxon>Bacteria</taxon>
        <taxon>Pseudomonadati</taxon>
        <taxon>Pseudomonadota</taxon>
        <taxon>Alphaproteobacteria</taxon>
        <taxon>Hyphomicrobiales</taxon>
        <taxon>Nitrobacteraceae</taxon>
        <taxon>Rhodopseudomonas</taxon>
    </lineage>
</organism>